<dbReference type="EMBL" id="WOBN01000072">
    <property type="protein sequence ID" value="MUK51550.1"/>
    <property type="molecule type" value="Genomic_DNA"/>
</dbReference>
<reference evidence="3 4" key="1">
    <citation type="submission" date="2019-11" db="EMBL/GenBank/DDBJ databases">
        <title>Using colonization assays and comparative genomics to discover symbiosis behaviors and factors in Vibrio fischeri.</title>
        <authorList>
            <person name="Bongrand C."/>
            <person name="Moriano-Gutierrez S."/>
            <person name="Arevalo P."/>
            <person name="Mcfall-Ngai M."/>
            <person name="Visick K."/>
            <person name="Polz M.F."/>
            <person name="Ruby E.G."/>
        </authorList>
    </citation>
    <scope>NUCLEOTIDE SEQUENCE [LARGE SCALE GENOMIC DNA]</scope>
    <source>
        <strain evidence="4">emors.4.1</strain>
    </source>
</reference>
<protein>
    <recommendedName>
        <fullName evidence="2">BIG2 domain-containing protein</fullName>
    </recommendedName>
</protein>
<dbReference type="AlphaFoldDB" id="A0A844P888"/>
<comment type="caution">
    <text evidence="3">The sequence shown here is derived from an EMBL/GenBank/DDBJ whole genome shotgun (WGS) entry which is preliminary data.</text>
</comment>
<name>A0A844P888_ALIFS</name>
<evidence type="ECO:0000256" key="1">
    <source>
        <dbReference type="SAM" id="Phobius"/>
    </source>
</evidence>
<keyword evidence="1" id="KW-0472">Membrane</keyword>
<proteinExistence type="predicted"/>
<sequence length="198" mass="21065">MQKSRSMGVQLLSFESQGYTKMYKIIYSFMAMLLTSLILTGCNFEDPFKRIKNTTDKELVSIQVTPTIVKTKGVSNLTVVVGLTQSFMAIGTYTDGTSEDISHSVIWKSSNVVIATMKGKVLRGLSEGATQVSVSQGGISSNALDITVISAALKSIQVTPANPTMAKGNAVQLIAQGMYSDGSSVNISSSVAWTSSNT</sequence>
<dbReference type="InterPro" id="IPR003343">
    <property type="entry name" value="Big_2"/>
</dbReference>
<dbReference type="Proteomes" id="UP000448038">
    <property type="component" value="Unassembled WGS sequence"/>
</dbReference>
<feature type="non-terminal residue" evidence="3">
    <location>
        <position position="198"/>
    </location>
</feature>
<keyword evidence="1" id="KW-0812">Transmembrane</keyword>
<evidence type="ECO:0000313" key="3">
    <source>
        <dbReference type="EMBL" id="MUK51550.1"/>
    </source>
</evidence>
<feature type="domain" description="BIG2" evidence="2">
    <location>
        <begin position="65"/>
        <end position="136"/>
    </location>
</feature>
<feature type="transmembrane region" description="Helical" evidence="1">
    <location>
        <begin position="25"/>
        <end position="44"/>
    </location>
</feature>
<dbReference type="Gene3D" id="2.60.40.1080">
    <property type="match status" value="2"/>
</dbReference>
<evidence type="ECO:0000313" key="4">
    <source>
        <dbReference type="Proteomes" id="UP000448038"/>
    </source>
</evidence>
<dbReference type="RefSeq" id="WP_214645244.1">
    <property type="nucleotide sequence ID" value="NZ_WOBN01000072.1"/>
</dbReference>
<organism evidence="3 4">
    <name type="scientific">Aliivibrio fischeri</name>
    <name type="common">Vibrio fischeri</name>
    <dbReference type="NCBI Taxonomy" id="668"/>
    <lineage>
        <taxon>Bacteria</taxon>
        <taxon>Pseudomonadati</taxon>
        <taxon>Pseudomonadota</taxon>
        <taxon>Gammaproteobacteria</taxon>
        <taxon>Vibrionales</taxon>
        <taxon>Vibrionaceae</taxon>
        <taxon>Aliivibrio</taxon>
    </lineage>
</organism>
<evidence type="ECO:0000259" key="2">
    <source>
        <dbReference type="Pfam" id="PF02368"/>
    </source>
</evidence>
<dbReference type="Pfam" id="PF02368">
    <property type="entry name" value="Big_2"/>
    <property type="match status" value="1"/>
</dbReference>
<gene>
    <name evidence="3" type="ORF">GNP88_20935</name>
</gene>
<accession>A0A844P888</accession>
<keyword evidence="1" id="KW-1133">Transmembrane helix</keyword>